<feature type="region of interest" description="Disordered" evidence="1">
    <location>
        <begin position="588"/>
        <end position="624"/>
    </location>
</feature>
<feature type="domain" description="3'-5' exonuclease" evidence="2">
    <location>
        <begin position="140"/>
        <end position="228"/>
    </location>
</feature>
<sequence>MNPEKCLGRSVTVVLREGTYHGIISRLDSVSRRITLRDVCDPVNGRKYPGPRHFYVVEILELKFDVDNEYPEEDATQSDTASFSYEEDEPNEFDTDEKSEEDEMTQTEKNHLNKDLAKSCDKFTIVESKSLKATLDLIQREHSIGLNIESLGEGRFGTIVWVTIAVKSHVYIFDFRTLEKKIFSLGLKAILEDLTITKFIHDCRFISDLLYNKYNVQLANVFDTQVADVFVHRIWHGCGHRDTWPKHVQNLAACLYGHLELSTEQISCIRIRQNRSKQEEDFWTQHPLSASLAERLYSSVVYIEELGHLLMNKMMVEYLACVDIYLGTTRDLNDSEALWTLNKREYLPKSFSDLHKFTHVIKESFKNKENRPVYFRQPKSCSCNSPTSDKETLQSSEKFVNVKDTKCQKASKVFSSHCNKVCKNGEKSPSCKKLADSKGHSTLKHFLNDKKSLKDCGDLSKRERPYQKDFEYVKEQSPQKQFDNVKRTSLQETLCGKECCTCFKDFSKNKELASYKEYEDCEQPPAQCNSFSSTMLEDHKETRHQPVHLKDYFKDRESPSHKNYMNTPDPSLHSKRFIKNKAISTSKNFTEQSSDEELSDSCLDSKNTPVRSMDFSNLKNSKEPEEEDILVEAAQKIFQNDFTPGLRKFLQLSSDSRSKLNCWRAEKESSSSNMEDSKYPSCDDHQETEKVSNKLDVDDSSRINWSLYKGDVHNYNNVNFYPAGCTIHPPKKGTNSTSGKKYRRS</sequence>
<dbReference type="Gene3D" id="3.30.420.10">
    <property type="entry name" value="Ribonuclease H-like superfamily/Ribonuclease H"/>
    <property type="match status" value="1"/>
</dbReference>
<dbReference type="OrthoDB" id="26838at2759"/>
<dbReference type="GO" id="GO:0003676">
    <property type="term" value="F:nucleic acid binding"/>
    <property type="evidence" value="ECO:0007669"/>
    <property type="project" value="InterPro"/>
</dbReference>
<feature type="compositionally biased region" description="Polar residues" evidence="1">
    <location>
        <begin position="606"/>
        <end position="619"/>
    </location>
</feature>
<feature type="region of interest" description="Disordered" evidence="1">
    <location>
        <begin position="724"/>
        <end position="745"/>
    </location>
</feature>
<gene>
    <name evidence="3" type="ORF">OCBIM_22037739mg</name>
</gene>
<feature type="compositionally biased region" description="Acidic residues" evidence="1">
    <location>
        <begin position="85"/>
        <end position="105"/>
    </location>
</feature>
<dbReference type="EMBL" id="KQ416708">
    <property type="protein sequence ID" value="KOF95611.1"/>
    <property type="molecule type" value="Genomic_DNA"/>
</dbReference>
<evidence type="ECO:0000259" key="2">
    <source>
        <dbReference type="Pfam" id="PF01612"/>
    </source>
</evidence>
<dbReference type="InterPro" id="IPR036397">
    <property type="entry name" value="RNaseH_sf"/>
</dbReference>
<dbReference type="KEGG" id="obi:106884521"/>
<evidence type="ECO:0000256" key="1">
    <source>
        <dbReference type="SAM" id="MobiDB-lite"/>
    </source>
</evidence>
<dbReference type="Pfam" id="PF01612">
    <property type="entry name" value="DNA_pol_A_exo1"/>
    <property type="match status" value="1"/>
</dbReference>
<dbReference type="AlphaFoldDB" id="A0A0L8I2C1"/>
<dbReference type="STRING" id="37653.A0A0L8I2C1"/>
<evidence type="ECO:0000313" key="3">
    <source>
        <dbReference type="EMBL" id="KOF95611.1"/>
    </source>
</evidence>
<protein>
    <recommendedName>
        <fullName evidence="2">3'-5' exonuclease domain-containing protein</fullName>
    </recommendedName>
</protein>
<feature type="region of interest" description="Disordered" evidence="1">
    <location>
        <begin position="71"/>
        <end position="109"/>
    </location>
</feature>
<dbReference type="GO" id="GO:1990923">
    <property type="term" value="C:PET complex"/>
    <property type="evidence" value="ECO:0007669"/>
    <property type="project" value="TreeGrafter"/>
</dbReference>
<name>A0A0L8I2C1_OCTBM</name>
<dbReference type="PANTHER" id="PTHR46628:SF1">
    <property type="entry name" value="PIRNA BIOGENESIS PROTEIN EXD1"/>
    <property type="match status" value="1"/>
</dbReference>
<dbReference type="PANTHER" id="PTHR46628">
    <property type="entry name" value="PIRNA BIOGENESIS PROTEIN EXD1"/>
    <property type="match status" value="1"/>
</dbReference>
<reference evidence="3" key="1">
    <citation type="submission" date="2015-07" db="EMBL/GenBank/DDBJ databases">
        <title>MeaNS - Measles Nucleotide Surveillance Program.</title>
        <authorList>
            <person name="Tran T."/>
            <person name="Druce J."/>
        </authorList>
    </citation>
    <scope>NUCLEOTIDE SEQUENCE</scope>
    <source>
        <strain evidence="3">UCB-OBI-ISO-001</strain>
        <tissue evidence="3">Gonad</tissue>
    </source>
</reference>
<dbReference type="InterPro" id="IPR052144">
    <property type="entry name" value="piRNA_biogenesis_EXD1"/>
</dbReference>
<dbReference type="GO" id="GO:0034587">
    <property type="term" value="P:piRNA processing"/>
    <property type="evidence" value="ECO:0007669"/>
    <property type="project" value="TreeGrafter"/>
</dbReference>
<organism evidence="3">
    <name type="scientific">Octopus bimaculoides</name>
    <name type="common">California two-spotted octopus</name>
    <dbReference type="NCBI Taxonomy" id="37653"/>
    <lineage>
        <taxon>Eukaryota</taxon>
        <taxon>Metazoa</taxon>
        <taxon>Spiralia</taxon>
        <taxon>Lophotrochozoa</taxon>
        <taxon>Mollusca</taxon>
        <taxon>Cephalopoda</taxon>
        <taxon>Coleoidea</taxon>
        <taxon>Octopodiformes</taxon>
        <taxon>Octopoda</taxon>
        <taxon>Incirrata</taxon>
        <taxon>Octopodidae</taxon>
        <taxon>Octopus</taxon>
    </lineage>
</organism>
<proteinExistence type="predicted"/>
<dbReference type="InterPro" id="IPR002562">
    <property type="entry name" value="3'-5'_exonuclease_dom"/>
</dbReference>
<dbReference type="GO" id="GO:0008408">
    <property type="term" value="F:3'-5' exonuclease activity"/>
    <property type="evidence" value="ECO:0007669"/>
    <property type="project" value="InterPro"/>
</dbReference>
<dbReference type="SUPFAM" id="SSF53098">
    <property type="entry name" value="Ribonuclease H-like"/>
    <property type="match status" value="1"/>
</dbReference>
<dbReference type="InterPro" id="IPR012337">
    <property type="entry name" value="RNaseH-like_sf"/>
</dbReference>
<feature type="region of interest" description="Disordered" evidence="1">
    <location>
        <begin position="665"/>
        <end position="695"/>
    </location>
</feature>
<accession>A0A0L8I2C1</accession>